<keyword evidence="9 10" id="KW-0807">Transducer</keyword>
<feature type="transmembrane region" description="Helical" evidence="11">
    <location>
        <begin position="347"/>
        <end position="368"/>
    </location>
</feature>
<dbReference type="PROSITE" id="PS00237">
    <property type="entry name" value="G_PROTEIN_RECEP_F1_1"/>
    <property type="match status" value="1"/>
</dbReference>
<dbReference type="CDD" id="cd15049">
    <property type="entry name" value="7tmA_mAChR"/>
    <property type="match status" value="1"/>
</dbReference>
<evidence type="ECO:0000256" key="9">
    <source>
        <dbReference type="ARBA" id="ARBA00023224"/>
    </source>
</evidence>
<accession>A0A061QLJ4</accession>
<feature type="transmembrane region" description="Helical" evidence="11">
    <location>
        <begin position="69"/>
        <end position="95"/>
    </location>
</feature>
<dbReference type="PRINTS" id="PR00237">
    <property type="entry name" value="GPCRRHODOPSN"/>
</dbReference>
<dbReference type="GO" id="GO:0005886">
    <property type="term" value="C:plasma membrane"/>
    <property type="evidence" value="ECO:0007669"/>
    <property type="project" value="UniProtKB-SubCell"/>
</dbReference>
<dbReference type="EMBL" id="GBFC01000038">
    <property type="protein sequence ID" value="JAC59300.1"/>
    <property type="molecule type" value="mRNA"/>
</dbReference>
<dbReference type="InterPro" id="IPR017452">
    <property type="entry name" value="GPCR_Rhodpsn_7TM"/>
</dbReference>
<protein>
    <submittedName>
        <fullName evidence="13">Putative muscarinic ACh receptor</fullName>
    </submittedName>
</protein>
<comment type="similarity">
    <text evidence="2 10">Belongs to the G-protein coupled receptor 1 family.</text>
</comment>
<feature type="transmembrane region" description="Helical" evidence="11">
    <location>
        <begin position="107"/>
        <end position="128"/>
    </location>
</feature>
<dbReference type="PROSITE" id="PS50262">
    <property type="entry name" value="G_PROTEIN_RECEP_F1_2"/>
    <property type="match status" value="1"/>
</dbReference>
<keyword evidence="3" id="KW-1003">Cell membrane</keyword>
<evidence type="ECO:0000256" key="7">
    <source>
        <dbReference type="ARBA" id="ARBA00023136"/>
    </source>
</evidence>
<evidence type="ECO:0000256" key="10">
    <source>
        <dbReference type="RuleBase" id="RU000688"/>
    </source>
</evidence>
<dbReference type="SUPFAM" id="SSF81321">
    <property type="entry name" value="Family A G protein-coupled receptor-like"/>
    <property type="match status" value="1"/>
</dbReference>
<dbReference type="InterPro" id="IPR000995">
    <property type="entry name" value="Musac_Ach_rcpt"/>
</dbReference>
<sequence>MNVTLILPGTMNRSRLLTSTEELSRTLSYVELVFIGTVLAAISVVTVIGNGLVLLSFTLDKKLRTHSNYFLLSLAVSDLLIGAFSMPLFIQYLLIGEWTLGQALCDMWLAQDYMCSVASCLNLLLIGFDRYFSVTSPLRYRARRTGKRVLFMISCVWVISFLMWPPWIYAWQYIEGRRTVPDDDCYVQFLETNFYVTIITSVLDYYMPLSIMLILYYKIWRETKKREKYLAHMEAGSYSECLCPLKELDQKKGAKRFLPCYSRRHAKGNQKVPNSEDAESDLLERVAVNSTGEKTVSGSAISDEEAIALRASDLNTSSEHNTTSSCETVLSKSSSRKLTGVKNDNKAARVLTAILLAFILTTTPYNVLVIVKNLDSTHSIIPVAVWDFFYYFFYINSTLNPVCYALANRNFRRTYWKILSCSWNKKTHTEYSFSNYSDKSLQSSQNVKCTTSL</sequence>
<feature type="transmembrane region" description="Helical" evidence="11">
    <location>
        <begin position="149"/>
        <end position="174"/>
    </location>
</feature>
<evidence type="ECO:0000256" key="4">
    <source>
        <dbReference type="ARBA" id="ARBA00022692"/>
    </source>
</evidence>
<dbReference type="PRINTS" id="PR00243">
    <property type="entry name" value="MUSCARINICR"/>
</dbReference>
<evidence type="ECO:0000256" key="3">
    <source>
        <dbReference type="ARBA" id="ARBA00022475"/>
    </source>
</evidence>
<dbReference type="PANTHER" id="PTHR24247">
    <property type="entry name" value="5-HYDROXYTRYPTAMINE RECEPTOR"/>
    <property type="match status" value="1"/>
</dbReference>
<evidence type="ECO:0000256" key="2">
    <source>
        <dbReference type="ARBA" id="ARBA00010663"/>
    </source>
</evidence>
<reference evidence="13" key="1">
    <citation type="submission" date="2014-05" db="EMBL/GenBank/DDBJ databases">
        <title>Assembled transcriptome sequences from leg hypodermis of the spider Cupiennius salei.</title>
        <authorList>
            <person name="French A.S."/>
            <person name="Li A.W."/>
            <person name="Meisner S."/>
            <person name="Torkkeli P.H."/>
        </authorList>
    </citation>
    <scope>NUCLEOTIDE SEQUENCE</scope>
    <source>
        <tissue evidence="13">Leg</tissue>
    </source>
</reference>
<dbReference type="GO" id="GO:0007187">
    <property type="term" value="P:G protein-coupled receptor signaling pathway, coupled to cyclic nucleotide second messenger"/>
    <property type="evidence" value="ECO:0007669"/>
    <property type="project" value="TreeGrafter"/>
</dbReference>
<evidence type="ECO:0000256" key="6">
    <source>
        <dbReference type="ARBA" id="ARBA00023040"/>
    </source>
</evidence>
<keyword evidence="4 10" id="KW-0812">Transmembrane</keyword>
<evidence type="ECO:0000256" key="1">
    <source>
        <dbReference type="ARBA" id="ARBA00004651"/>
    </source>
</evidence>
<name>A0A061QLJ4_CUPSA</name>
<evidence type="ECO:0000313" key="13">
    <source>
        <dbReference type="EMBL" id="JAC59300.1"/>
    </source>
</evidence>
<dbReference type="GO" id="GO:0007197">
    <property type="term" value="P:adenylate cyclase-inhibiting G protein-coupled acetylcholine receptor signaling pathway"/>
    <property type="evidence" value="ECO:0007669"/>
    <property type="project" value="TreeGrafter"/>
</dbReference>
<dbReference type="GO" id="GO:0004993">
    <property type="term" value="F:G protein-coupled serotonin receptor activity"/>
    <property type="evidence" value="ECO:0007669"/>
    <property type="project" value="TreeGrafter"/>
</dbReference>
<keyword evidence="5 11" id="KW-1133">Transmembrane helix</keyword>
<dbReference type="AlphaFoldDB" id="A0A061QLJ4"/>
<dbReference type="GO" id="GO:0045202">
    <property type="term" value="C:synapse"/>
    <property type="evidence" value="ECO:0007669"/>
    <property type="project" value="TreeGrafter"/>
</dbReference>
<dbReference type="InterPro" id="IPR000276">
    <property type="entry name" value="GPCR_Rhodpsn"/>
</dbReference>
<feature type="transmembrane region" description="Helical" evidence="11">
    <location>
        <begin position="194"/>
        <end position="217"/>
    </location>
</feature>
<keyword evidence="8 10" id="KW-0675">Receptor</keyword>
<comment type="subcellular location">
    <subcellularLocation>
        <location evidence="1">Cell membrane</location>
        <topology evidence="1">Multi-pass membrane protein</topology>
    </subcellularLocation>
</comment>
<dbReference type="PANTHER" id="PTHR24247:SF265">
    <property type="entry name" value="MUSCARINIC ACETYLCHOLINE RECEPTOR DM1"/>
    <property type="match status" value="1"/>
</dbReference>
<feature type="domain" description="G-protein coupled receptors family 1 profile" evidence="12">
    <location>
        <begin position="49"/>
        <end position="404"/>
    </location>
</feature>
<evidence type="ECO:0000259" key="12">
    <source>
        <dbReference type="PROSITE" id="PS50262"/>
    </source>
</evidence>
<evidence type="ECO:0000256" key="11">
    <source>
        <dbReference type="SAM" id="Phobius"/>
    </source>
</evidence>
<evidence type="ECO:0000256" key="5">
    <source>
        <dbReference type="ARBA" id="ARBA00022989"/>
    </source>
</evidence>
<proteinExistence type="evidence at transcript level"/>
<evidence type="ECO:0000256" key="8">
    <source>
        <dbReference type="ARBA" id="ARBA00023170"/>
    </source>
</evidence>
<feature type="transmembrane region" description="Helical" evidence="11">
    <location>
        <begin position="32"/>
        <end position="57"/>
    </location>
</feature>
<keyword evidence="7 11" id="KW-0472">Membrane</keyword>
<feature type="transmembrane region" description="Helical" evidence="11">
    <location>
        <begin position="388"/>
        <end position="407"/>
    </location>
</feature>
<dbReference type="GO" id="GO:0030425">
    <property type="term" value="C:dendrite"/>
    <property type="evidence" value="ECO:0007669"/>
    <property type="project" value="TreeGrafter"/>
</dbReference>
<gene>
    <name evidence="13" type="primary">CSH_0379</name>
</gene>
<organism evidence="13">
    <name type="scientific">Cupiennius salei</name>
    <name type="common">American wandering spider</name>
    <dbReference type="NCBI Taxonomy" id="6928"/>
    <lineage>
        <taxon>Eukaryota</taxon>
        <taxon>Metazoa</taxon>
        <taxon>Ecdysozoa</taxon>
        <taxon>Arthropoda</taxon>
        <taxon>Chelicerata</taxon>
        <taxon>Arachnida</taxon>
        <taxon>Araneae</taxon>
        <taxon>Araneomorphae</taxon>
        <taxon>Entelegynae</taxon>
        <taxon>Lycosoidea</taxon>
        <taxon>Ctenidae</taxon>
        <taxon>Cupiennius</taxon>
    </lineage>
</organism>
<dbReference type="GO" id="GO:0016907">
    <property type="term" value="F:G protein-coupled acetylcholine receptor activity"/>
    <property type="evidence" value="ECO:0007669"/>
    <property type="project" value="InterPro"/>
</dbReference>
<keyword evidence="6 10" id="KW-0297">G-protein coupled receptor</keyword>
<dbReference type="Gene3D" id="1.20.1070.10">
    <property type="entry name" value="Rhodopsin 7-helix transmembrane proteins"/>
    <property type="match status" value="1"/>
</dbReference>
<dbReference type="SMART" id="SM01381">
    <property type="entry name" value="7TM_GPCR_Srsx"/>
    <property type="match status" value="1"/>
</dbReference>
<dbReference type="Pfam" id="PF00001">
    <property type="entry name" value="7tm_1"/>
    <property type="match status" value="1"/>
</dbReference>